<dbReference type="EMBL" id="BMFT01000002">
    <property type="protein sequence ID" value="GGH32198.1"/>
    <property type="molecule type" value="Genomic_DNA"/>
</dbReference>
<protein>
    <submittedName>
        <fullName evidence="2">Polysaccharide deacetylase</fullName>
    </submittedName>
</protein>
<gene>
    <name evidence="2" type="ORF">GCM10008013_36460</name>
</gene>
<keyword evidence="3" id="KW-1185">Reference proteome</keyword>
<evidence type="ECO:0000313" key="3">
    <source>
        <dbReference type="Proteomes" id="UP000659344"/>
    </source>
</evidence>
<comment type="caution">
    <text evidence="2">The sequence shown here is derived from an EMBL/GenBank/DDBJ whole genome shotgun (WGS) entry which is preliminary data.</text>
</comment>
<dbReference type="CDD" id="cd10931">
    <property type="entry name" value="CE4_u7"/>
    <property type="match status" value="1"/>
</dbReference>
<organism evidence="2 3">
    <name type="scientific">Paenibacillus segetis</name>
    <dbReference type="NCBI Taxonomy" id="1325360"/>
    <lineage>
        <taxon>Bacteria</taxon>
        <taxon>Bacillati</taxon>
        <taxon>Bacillota</taxon>
        <taxon>Bacilli</taxon>
        <taxon>Bacillales</taxon>
        <taxon>Paenibacillaceae</taxon>
        <taxon>Paenibacillus</taxon>
    </lineage>
</organism>
<proteinExistence type="predicted"/>
<dbReference type="Gene3D" id="3.20.20.370">
    <property type="entry name" value="Glycoside hydrolase/deacetylase"/>
    <property type="match status" value="1"/>
</dbReference>
<dbReference type="RefSeq" id="WP_188541275.1">
    <property type="nucleotide sequence ID" value="NZ_BMFT01000002.1"/>
</dbReference>
<reference evidence="3" key="1">
    <citation type="journal article" date="2019" name="Int. J. Syst. Evol. Microbiol.">
        <title>The Global Catalogue of Microorganisms (GCM) 10K type strain sequencing project: providing services to taxonomists for standard genome sequencing and annotation.</title>
        <authorList>
            <consortium name="The Broad Institute Genomics Platform"/>
            <consortium name="The Broad Institute Genome Sequencing Center for Infectious Disease"/>
            <person name="Wu L."/>
            <person name="Ma J."/>
        </authorList>
    </citation>
    <scope>NUCLEOTIDE SEQUENCE [LARGE SCALE GENOMIC DNA]</scope>
    <source>
        <strain evidence="3">CGMCC 1.12769</strain>
    </source>
</reference>
<accession>A0ABQ1YQ33</accession>
<evidence type="ECO:0000259" key="1">
    <source>
        <dbReference type="Pfam" id="PF23019"/>
    </source>
</evidence>
<dbReference type="Pfam" id="PF23019">
    <property type="entry name" value="DUF7033"/>
    <property type="match status" value="1"/>
</dbReference>
<dbReference type="InterPro" id="IPR011330">
    <property type="entry name" value="Glyco_hydro/deAcase_b/a-brl"/>
</dbReference>
<dbReference type="SUPFAM" id="SSF88713">
    <property type="entry name" value="Glycoside hydrolase/deacetylase"/>
    <property type="match status" value="1"/>
</dbReference>
<dbReference type="Proteomes" id="UP000659344">
    <property type="component" value="Unassembled WGS sequence"/>
</dbReference>
<name>A0ABQ1YQ33_9BACL</name>
<evidence type="ECO:0000313" key="2">
    <source>
        <dbReference type="EMBL" id="GGH32198.1"/>
    </source>
</evidence>
<dbReference type="InterPro" id="IPR054297">
    <property type="entry name" value="DUF7033"/>
</dbReference>
<sequence length="460" mass="54468">MLLIRCPLSHLPEREYIYRVILEEFLGIPFVLKCEERSDLEMTMSEENEHKLILSDVLLQTEEALWLTLDSLPSTPLDRMVIEEVGVDLPVIYGVSSEDKHWIDMDSEMIHCRVDVFGSCFFMLTRYEEVVIADRDQHDRFSAKHSLAYREGFLDYPIVNEYTELLWSLMKRMWPGLTRKIRKHAYVISHDVDYPFFIFNRSRLSIAKESLADVVRRRQFEMGFKKARMLWGNRTNLNRDPFNTFNWLMDQSEQAGIRSSFYFITEQTEPGIDGNYSLDDPEIGKLMRNIHERGHEIGLHPSYQTYLSGHRIKHQFDRLRHAAEAANIVQDNWGGRQHFLRWRAPDTWQFWEDAGLQYDSTLGYSDMPGFRCGVCYPYPVFNLLTRQPLKLIERPLIVMEQTLLHREYAGLNMEQAFDAISRYRHQCTKYNGDFTILWHNSYLVRSSHLTLYQACIEQLM</sequence>
<feature type="domain" description="DUF7033" evidence="1">
    <location>
        <begin position="113"/>
        <end position="198"/>
    </location>
</feature>